<name>A0ACC3DXI1_9PEZI</name>
<dbReference type="EMBL" id="JAWDJW010000131">
    <property type="protein sequence ID" value="KAK3081548.1"/>
    <property type="molecule type" value="Genomic_DNA"/>
</dbReference>
<organism evidence="1 2">
    <name type="scientific">Coniosporium uncinatum</name>
    <dbReference type="NCBI Taxonomy" id="93489"/>
    <lineage>
        <taxon>Eukaryota</taxon>
        <taxon>Fungi</taxon>
        <taxon>Dikarya</taxon>
        <taxon>Ascomycota</taxon>
        <taxon>Pezizomycotina</taxon>
        <taxon>Dothideomycetes</taxon>
        <taxon>Dothideomycetes incertae sedis</taxon>
        <taxon>Coniosporium</taxon>
    </lineage>
</organism>
<evidence type="ECO:0000313" key="2">
    <source>
        <dbReference type="Proteomes" id="UP001186974"/>
    </source>
</evidence>
<reference evidence="1" key="1">
    <citation type="submission" date="2024-09" db="EMBL/GenBank/DDBJ databases">
        <title>Black Yeasts Isolated from many extreme environments.</title>
        <authorList>
            <person name="Coleine C."/>
            <person name="Stajich J.E."/>
            <person name="Selbmann L."/>
        </authorList>
    </citation>
    <scope>NUCLEOTIDE SEQUENCE</scope>
    <source>
        <strain evidence="1">CCFEE 5737</strain>
    </source>
</reference>
<gene>
    <name evidence="1" type="ORF">LTS18_005507</name>
</gene>
<keyword evidence="2" id="KW-1185">Reference proteome</keyword>
<evidence type="ECO:0000313" key="1">
    <source>
        <dbReference type="EMBL" id="KAK3081548.1"/>
    </source>
</evidence>
<accession>A0ACC3DXI1</accession>
<sequence>MPACNTSASNAFKLRPSTVPTLSPKKRTIDEADLDWNDIKKFIKRKKSEQQGHTQERKSYKEKIIKLEGRISQLDDANRKLDDELSRTRGRLTRANERSDELERERGHARKKLREVEEQETRLAVLEKELEQVRKLERDYKVQAEESGLRAEATEVELQNLKRGRDTLLGR</sequence>
<dbReference type="Proteomes" id="UP001186974">
    <property type="component" value="Unassembled WGS sequence"/>
</dbReference>
<proteinExistence type="predicted"/>
<protein>
    <submittedName>
        <fullName evidence="1">Uncharacterized protein</fullName>
    </submittedName>
</protein>
<comment type="caution">
    <text evidence="1">The sequence shown here is derived from an EMBL/GenBank/DDBJ whole genome shotgun (WGS) entry which is preliminary data.</text>
</comment>